<comment type="caution">
    <text evidence="1">The sequence shown here is derived from an EMBL/GenBank/DDBJ whole genome shotgun (WGS) entry which is preliminary data.</text>
</comment>
<reference evidence="1 2" key="1">
    <citation type="journal article" date="2018" name="Front. Plant Sci.">
        <title>Red Clover (Trifolium pratense) and Zigzag Clover (T. medium) - A Picture of Genomic Similarities and Differences.</title>
        <authorList>
            <person name="Dluhosova J."/>
            <person name="Istvanek J."/>
            <person name="Nedelnik J."/>
            <person name="Repkova J."/>
        </authorList>
    </citation>
    <scope>NUCLEOTIDE SEQUENCE [LARGE SCALE GENOMIC DNA]</scope>
    <source>
        <strain evidence="2">cv. 10/8</strain>
        <tissue evidence="1">Leaf</tissue>
    </source>
</reference>
<keyword evidence="2" id="KW-1185">Reference proteome</keyword>
<name>A0A392U494_9FABA</name>
<dbReference type="Proteomes" id="UP000265520">
    <property type="component" value="Unassembled WGS sequence"/>
</dbReference>
<proteinExistence type="predicted"/>
<dbReference type="EMBL" id="LXQA010733418">
    <property type="protein sequence ID" value="MCI68259.1"/>
    <property type="molecule type" value="Genomic_DNA"/>
</dbReference>
<sequence>MVRGVITHTVFDRNPYVIYAVSQVLFPPELFGPAPPPRPPLPS</sequence>
<feature type="non-terminal residue" evidence="1">
    <location>
        <position position="43"/>
    </location>
</feature>
<evidence type="ECO:0000313" key="1">
    <source>
        <dbReference type="EMBL" id="MCI68259.1"/>
    </source>
</evidence>
<evidence type="ECO:0000313" key="2">
    <source>
        <dbReference type="Proteomes" id="UP000265520"/>
    </source>
</evidence>
<accession>A0A392U494</accession>
<protein>
    <submittedName>
        <fullName evidence="1">Uncharacterized protein</fullName>
    </submittedName>
</protein>
<dbReference type="AlphaFoldDB" id="A0A392U494"/>
<organism evidence="1 2">
    <name type="scientific">Trifolium medium</name>
    <dbReference type="NCBI Taxonomy" id="97028"/>
    <lineage>
        <taxon>Eukaryota</taxon>
        <taxon>Viridiplantae</taxon>
        <taxon>Streptophyta</taxon>
        <taxon>Embryophyta</taxon>
        <taxon>Tracheophyta</taxon>
        <taxon>Spermatophyta</taxon>
        <taxon>Magnoliopsida</taxon>
        <taxon>eudicotyledons</taxon>
        <taxon>Gunneridae</taxon>
        <taxon>Pentapetalae</taxon>
        <taxon>rosids</taxon>
        <taxon>fabids</taxon>
        <taxon>Fabales</taxon>
        <taxon>Fabaceae</taxon>
        <taxon>Papilionoideae</taxon>
        <taxon>50 kb inversion clade</taxon>
        <taxon>NPAAA clade</taxon>
        <taxon>Hologalegina</taxon>
        <taxon>IRL clade</taxon>
        <taxon>Trifolieae</taxon>
        <taxon>Trifolium</taxon>
    </lineage>
</organism>